<dbReference type="PANTHER" id="PTHR42920:SF24">
    <property type="entry name" value="AROMATIC AMINO ACID EXPORTER YDDG"/>
    <property type="match status" value="1"/>
</dbReference>
<feature type="transmembrane region" description="Helical" evidence="8">
    <location>
        <begin position="126"/>
        <end position="146"/>
    </location>
</feature>
<feature type="transmembrane region" description="Helical" evidence="8">
    <location>
        <begin position="215"/>
        <end position="238"/>
    </location>
</feature>
<sequence length="320" mass="33471">MRNPRLGYILTVASASCSALNGSLARYLLDDGMSPTRLSELRSAISALLLLGALAAFSPRRLKIARADILPLAWLGIAGIALVHASYFLAISRMDIGVALVIQYLAPALLLIWASVVQRIHPPKSLWGAVALSIAGCALVVDAPAGTDNLDAVGVLAALAGAVTLAIYLTSSQRAGERYDAFTTLTWGFGFATLFWLIVNPLWTFPWHLLDSARNVALALGVGVIGTLVPFLLIVTALRHLPAANVAVVATLEPVLASIIAWVLLDQALSATQIAGGIVVLAAVTWVRRTPWTSSSPEGTGRSPADSSESSPPTVTTPAG</sequence>
<evidence type="ECO:0000256" key="2">
    <source>
        <dbReference type="ARBA" id="ARBA00007362"/>
    </source>
</evidence>
<evidence type="ECO:0000256" key="1">
    <source>
        <dbReference type="ARBA" id="ARBA00004651"/>
    </source>
</evidence>
<comment type="caution">
    <text evidence="10">The sequence shown here is derived from an EMBL/GenBank/DDBJ whole genome shotgun (WGS) entry which is preliminary data.</text>
</comment>
<dbReference type="Proteomes" id="UP000278962">
    <property type="component" value="Unassembled WGS sequence"/>
</dbReference>
<keyword evidence="6 8" id="KW-0472">Membrane</keyword>
<dbReference type="Pfam" id="PF00892">
    <property type="entry name" value="EamA"/>
    <property type="match status" value="2"/>
</dbReference>
<dbReference type="PROSITE" id="PS51257">
    <property type="entry name" value="PROKAR_LIPOPROTEIN"/>
    <property type="match status" value="1"/>
</dbReference>
<gene>
    <name evidence="10" type="ORF">C8N24_1360</name>
</gene>
<feature type="domain" description="EamA" evidence="9">
    <location>
        <begin position="6"/>
        <end position="141"/>
    </location>
</feature>
<evidence type="ECO:0000256" key="3">
    <source>
        <dbReference type="ARBA" id="ARBA00022475"/>
    </source>
</evidence>
<comment type="similarity">
    <text evidence="2">Belongs to the EamA transporter family.</text>
</comment>
<feature type="transmembrane region" description="Helical" evidence="8">
    <location>
        <begin position="245"/>
        <end position="265"/>
    </location>
</feature>
<evidence type="ECO:0000256" key="5">
    <source>
        <dbReference type="ARBA" id="ARBA00022989"/>
    </source>
</evidence>
<dbReference type="AlphaFoldDB" id="A0A660L956"/>
<feature type="compositionally biased region" description="Low complexity" evidence="7">
    <location>
        <begin position="307"/>
        <end position="320"/>
    </location>
</feature>
<keyword evidence="5 8" id="KW-1133">Transmembrane helix</keyword>
<evidence type="ECO:0000256" key="6">
    <source>
        <dbReference type="ARBA" id="ARBA00023136"/>
    </source>
</evidence>
<feature type="domain" description="EamA" evidence="9">
    <location>
        <begin position="154"/>
        <end position="287"/>
    </location>
</feature>
<keyword evidence="11" id="KW-1185">Reference proteome</keyword>
<dbReference type="EMBL" id="RBIL01000001">
    <property type="protein sequence ID" value="RKQ91538.1"/>
    <property type="molecule type" value="Genomic_DNA"/>
</dbReference>
<feature type="region of interest" description="Disordered" evidence="7">
    <location>
        <begin position="292"/>
        <end position="320"/>
    </location>
</feature>
<evidence type="ECO:0000256" key="8">
    <source>
        <dbReference type="SAM" id="Phobius"/>
    </source>
</evidence>
<reference evidence="10 11" key="1">
    <citation type="submission" date="2018-10" db="EMBL/GenBank/DDBJ databases">
        <title>Genomic Encyclopedia of Archaeal and Bacterial Type Strains, Phase II (KMG-II): from individual species to whole genera.</title>
        <authorList>
            <person name="Goeker M."/>
        </authorList>
    </citation>
    <scope>NUCLEOTIDE SEQUENCE [LARGE SCALE GENOMIC DNA]</scope>
    <source>
        <strain evidence="10 11">DSM 14954</strain>
    </source>
</reference>
<feature type="transmembrane region" description="Helical" evidence="8">
    <location>
        <begin position="41"/>
        <end position="57"/>
    </location>
</feature>
<evidence type="ECO:0000256" key="4">
    <source>
        <dbReference type="ARBA" id="ARBA00022692"/>
    </source>
</evidence>
<dbReference type="InterPro" id="IPR051258">
    <property type="entry name" value="Diverse_Substrate_Transporter"/>
</dbReference>
<feature type="transmembrane region" description="Helical" evidence="8">
    <location>
        <begin position="96"/>
        <end position="114"/>
    </location>
</feature>
<feature type="transmembrane region" description="Helical" evidence="8">
    <location>
        <begin position="152"/>
        <end position="170"/>
    </location>
</feature>
<organism evidence="10 11">
    <name type="scientific">Solirubrobacter pauli</name>
    <dbReference type="NCBI Taxonomy" id="166793"/>
    <lineage>
        <taxon>Bacteria</taxon>
        <taxon>Bacillati</taxon>
        <taxon>Actinomycetota</taxon>
        <taxon>Thermoleophilia</taxon>
        <taxon>Solirubrobacterales</taxon>
        <taxon>Solirubrobacteraceae</taxon>
        <taxon>Solirubrobacter</taxon>
    </lineage>
</organism>
<keyword evidence="4 8" id="KW-0812">Transmembrane</keyword>
<evidence type="ECO:0000313" key="10">
    <source>
        <dbReference type="EMBL" id="RKQ91538.1"/>
    </source>
</evidence>
<dbReference type="InterPro" id="IPR037185">
    <property type="entry name" value="EmrE-like"/>
</dbReference>
<feature type="transmembrane region" description="Helical" evidence="8">
    <location>
        <begin position="69"/>
        <end position="90"/>
    </location>
</feature>
<dbReference type="Gene3D" id="1.10.3730.20">
    <property type="match status" value="1"/>
</dbReference>
<accession>A0A660L956</accession>
<dbReference type="PANTHER" id="PTHR42920">
    <property type="entry name" value="OS03G0707200 PROTEIN-RELATED"/>
    <property type="match status" value="1"/>
</dbReference>
<feature type="transmembrane region" description="Helical" evidence="8">
    <location>
        <begin position="182"/>
        <end position="203"/>
    </location>
</feature>
<protein>
    <submittedName>
        <fullName evidence="10">Threonine/homoserine efflux transporter RhtA</fullName>
    </submittedName>
</protein>
<dbReference type="InterPro" id="IPR000620">
    <property type="entry name" value="EamA_dom"/>
</dbReference>
<name>A0A660L956_9ACTN</name>
<evidence type="ECO:0000313" key="11">
    <source>
        <dbReference type="Proteomes" id="UP000278962"/>
    </source>
</evidence>
<evidence type="ECO:0000256" key="7">
    <source>
        <dbReference type="SAM" id="MobiDB-lite"/>
    </source>
</evidence>
<dbReference type="RefSeq" id="WP_170178891.1">
    <property type="nucleotide sequence ID" value="NZ_RBIL01000001.1"/>
</dbReference>
<keyword evidence="3" id="KW-1003">Cell membrane</keyword>
<comment type="subcellular location">
    <subcellularLocation>
        <location evidence="1">Cell membrane</location>
        <topology evidence="1">Multi-pass membrane protein</topology>
    </subcellularLocation>
</comment>
<dbReference type="GO" id="GO:0005886">
    <property type="term" value="C:plasma membrane"/>
    <property type="evidence" value="ECO:0007669"/>
    <property type="project" value="UniProtKB-SubCell"/>
</dbReference>
<dbReference type="SUPFAM" id="SSF103481">
    <property type="entry name" value="Multidrug resistance efflux transporter EmrE"/>
    <property type="match status" value="2"/>
</dbReference>
<feature type="transmembrane region" description="Helical" evidence="8">
    <location>
        <begin position="271"/>
        <end position="287"/>
    </location>
</feature>
<evidence type="ECO:0000259" key="9">
    <source>
        <dbReference type="Pfam" id="PF00892"/>
    </source>
</evidence>
<proteinExistence type="inferred from homology"/>